<sequence length="41" mass="4502">MSSVMSQDSSTATSASAVESHPSFEWVRSERIDSLNLTLQE</sequence>
<feature type="non-terminal residue" evidence="2">
    <location>
        <position position="41"/>
    </location>
</feature>
<evidence type="ECO:0000313" key="2">
    <source>
        <dbReference type="EMBL" id="VAW69963.1"/>
    </source>
</evidence>
<name>A0A3B0Y0L4_9ZZZZ</name>
<proteinExistence type="predicted"/>
<gene>
    <name evidence="2" type="ORF">MNBD_GAMMA09-1576</name>
</gene>
<feature type="region of interest" description="Disordered" evidence="1">
    <location>
        <begin position="1"/>
        <end position="23"/>
    </location>
</feature>
<protein>
    <submittedName>
        <fullName evidence="2">Uncharacterized protein</fullName>
    </submittedName>
</protein>
<dbReference type="EMBL" id="UOFI01000184">
    <property type="protein sequence ID" value="VAW69963.1"/>
    <property type="molecule type" value="Genomic_DNA"/>
</dbReference>
<accession>A0A3B0Y0L4</accession>
<evidence type="ECO:0000256" key="1">
    <source>
        <dbReference type="SAM" id="MobiDB-lite"/>
    </source>
</evidence>
<organism evidence="2">
    <name type="scientific">hydrothermal vent metagenome</name>
    <dbReference type="NCBI Taxonomy" id="652676"/>
    <lineage>
        <taxon>unclassified sequences</taxon>
        <taxon>metagenomes</taxon>
        <taxon>ecological metagenomes</taxon>
    </lineage>
</organism>
<reference evidence="2" key="1">
    <citation type="submission" date="2018-06" db="EMBL/GenBank/DDBJ databases">
        <authorList>
            <person name="Zhirakovskaya E."/>
        </authorList>
    </citation>
    <scope>NUCLEOTIDE SEQUENCE</scope>
</reference>
<dbReference type="AlphaFoldDB" id="A0A3B0Y0L4"/>